<name>A0A382JLI8_9ZZZZ</name>
<sequence>MMIDQFFNWCVWVLVTIGNVTGMGYELANIVIFVIIQPALILLFFALWIREKRTK</sequence>
<feature type="transmembrane region" description="Helical" evidence="1">
    <location>
        <begin position="7"/>
        <end position="24"/>
    </location>
</feature>
<dbReference type="AlphaFoldDB" id="A0A382JLI8"/>
<feature type="transmembrane region" description="Helical" evidence="1">
    <location>
        <begin position="30"/>
        <end position="49"/>
    </location>
</feature>
<proteinExistence type="predicted"/>
<keyword evidence="1" id="KW-0472">Membrane</keyword>
<protein>
    <submittedName>
        <fullName evidence="2">Uncharacterized protein</fullName>
    </submittedName>
</protein>
<organism evidence="2">
    <name type="scientific">marine metagenome</name>
    <dbReference type="NCBI Taxonomy" id="408172"/>
    <lineage>
        <taxon>unclassified sequences</taxon>
        <taxon>metagenomes</taxon>
        <taxon>ecological metagenomes</taxon>
    </lineage>
</organism>
<accession>A0A382JLI8</accession>
<gene>
    <name evidence="2" type="ORF">METZ01_LOCUS264811</name>
</gene>
<evidence type="ECO:0000313" key="2">
    <source>
        <dbReference type="EMBL" id="SVC11957.1"/>
    </source>
</evidence>
<keyword evidence="1" id="KW-0812">Transmembrane</keyword>
<keyword evidence="1" id="KW-1133">Transmembrane helix</keyword>
<evidence type="ECO:0000256" key="1">
    <source>
        <dbReference type="SAM" id="Phobius"/>
    </source>
</evidence>
<dbReference type="EMBL" id="UINC01074598">
    <property type="protein sequence ID" value="SVC11957.1"/>
    <property type="molecule type" value="Genomic_DNA"/>
</dbReference>
<reference evidence="2" key="1">
    <citation type="submission" date="2018-05" db="EMBL/GenBank/DDBJ databases">
        <authorList>
            <person name="Lanie J.A."/>
            <person name="Ng W.-L."/>
            <person name="Kazmierczak K.M."/>
            <person name="Andrzejewski T.M."/>
            <person name="Davidsen T.M."/>
            <person name="Wayne K.J."/>
            <person name="Tettelin H."/>
            <person name="Glass J.I."/>
            <person name="Rusch D."/>
            <person name="Podicherti R."/>
            <person name="Tsui H.-C.T."/>
            <person name="Winkler M.E."/>
        </authorList>
    </citation>
    <scope>NUCLEOTIDE SEQUENCE</scope>
</reference>